<keyword evidence="1" id="KW-0472">Membrane</keyword>
<reference evidence="2" key="1">
    <citation type="submission" date="2021-09" db="EMBL/GenBank/DDBJ databases">
        <authorList>
            <consortium name="AG Swart"/>
            <person name="Singh M."/>
            <person name="Singh A."/>
            <person name="Seah K."/>
            <person name="Emmerich C."/>
        </authorList>
    </citation>
    <scope>NUCLEOTIDE SEQUENCE</scope>
    <source>
        <strain evidence="2">ATCC30299</strain>
    </source>
</reference>
<dbReference type="AlphaFoldDB" id="A0AAU9IGT1"/>
<evidence type="ECO:0000256" key="1">
    <source>
        <dbReference type="SAM" id="Phobius"/>
    </source>
</evidence>
<feature type="transmembrane region" description="Helical" evidence="1">
    <location>
        <begin position="95"/>
        <end position="118"/>
    </location>
</feature>
<organism evidence="2 3">
    <name type="scientific">Blepharisma stoltei</name>
    <dbReference type="NCBI Taxonomy" id="1481888"/>
    <lineage>
        <taxon>Eukaryota</taxon>
        <taxon>Sar</taxon>
        <taxon>Alveolata</taxon>
        <taxon>Ciliophora</taxon>
        <taxon>Postciliodesmatophora</taxon>
        <taxon>Heterotrichea</taxon>
        <taxon>Heterotrichida</taxon>
        <taxon>Blepharismidae</taxon>
        <taxon>Blepharisma</taxon>
    </lineage>
</organism>
<keyword evidence="3" id="KW-1185">Reference proteome</keyword>
<keyword evidence="1" id="KW-0812">Transmembrane</keyword>
<accession>A0AAU9IGT1</accession>
<dbReference type="Proteomes" id="UP001162131">
    <property type="component" value="Unassembled WGS sequence"/>
</dbReference>
<protein>
    <submittedName>
        <fullName evidence="2">Uncharacterized protein</fullName>
    </submittedName>
</protein>
<evidence type="ECO:0000313" key="3">
    <source>
        <dbReference type="Proteomes" id="UP001162131"/>
    </source>
</evidence>
<name>A0AAU9IGT1_9CILI</name>
<feature type="transmembrane region" description="Helical" evidence="1">
    <location>
        <begin position="49"/>
        <end position="71"/>
    </location>
</feature>
<gene>
    <name evidence="2" type="ORF">BSTOLATCC_MIC6574</name>
</gene>
<proteinExistence type="predicted"/>
<dbReference type="EMBL" id="CAJZBQ010000006">
    <property type="protein sequence ID" value="CAG9312471.1"/>
    <property type="molecule type" value="Genomic_DNA"/>
</dbReference>
<comment type="caution">
    <text evidence="2">The sequence shown here is derived from an EMBL/GenBank/DDBJ whole genome shotgun (WGS) entry which is preliminary data.</text>
</comment>
<keyword evidence="1" id="KW-1133">Transmembrane helix</keyword>
<evidence type="ECO:0000313" key="2">
    <source>
        <dbReference type="EMBL" id="CAG9312471.1"/>
    </source>
</evidence>
<sequence>MFGETLSVLLSFTTLGMIIAAKVDINSLDLDSSPRAFYDLKHSNSSPLIPIQILVVIADCILFTLALRTYLKRKSPLALSMENSPFSNYCVNQSFIFLTKGVGLMLLMIFVIICLLDLENVSELYSYDISYQRIESEISDLATLLEVHFILSFFMYTIMLILCGTGCFNAGQRASKVVDAL</sequence>
<feature type="transmembrane region" description="Helical" evidence="1">
    <location>
        <begin position="149"/>
        <end position="168"/>
    </location>
</feature>